<dbReference type="AlphaFoldDB" id="A0A5D3ALT2"/>
<protein>
    <submittedName>
        <fullName evidence="3">Uncharacterized protein</fullName>
    </submittedName>
</protein>
<comment type="caution">
    <text evidence="3">The sequence shown here is derived from an EMBL/GenBank/DDBJ whole genome shotgun (WGS) entry which is preliminary data.</text>
</comment>
<name>A0A5D3ALT2_9TREE</name>
<proteinExistence type="predicted"/>
<reference evidence="3 4" key="1">
    <citation type="submission" date="2017-05" db="EMBL/GenBank/DDBJ databases">
        <title>The Genome Sequence of Tsuchiyaea wingfieldii DSM 27421.</title>
        <authorList>
            <person name="Cuomo C."/>
            <person name="Passer A."/>
            <person name="Billmyre B."/>
            <person name="Heitman J."/>
        </authorList>
    </citation>
    <scope>NUCLEOTIDE SEQUENCE [LARGE SCALE GENOMIC DNA]</scope>
    <source>
        <strain evidence="3 4">DSM 27421</strain>
    </source>
</reference>
<evidence type="ECO:0000313" key="4">
    <source>
        <dbReference type="Proteomes" id="UP000322245"/>
    </source>
</evidence>
<feature type="compositionally biased region" description="Low complexity" evidence="2">
    <location>
        <begin position="250"/>
        <end position="264"/>
    </location>
</feature>
<keyword evidence="1" id="KW-0175">Coiled coil</keyword>
<feature type="coiled-coil region" evidence="1">
    <location>
        <begin position="90"/>
        <end position="154"/>
    </location>
</feature>
<evidence type="ECO:0000256" key="1">
    <source>
        <dbReference type="SAM" id="Coils"/>
    </source>
</evidence>
<feature type="region of interest" description="Disordered" evidence="2">
    <location>
        <begin position="332"/>
        <end position="373"/>
    </location>
</feature>
<feature type="region of interest" description="Disordered" evidence="2">
    <location>
        <begin position="241"/>
        <end position="266"/>
    </location>
</feature>
<sequence length="373" mass="41961">MAAACVASPSKHSHPAHYTYLSPLDLAPTTFASTPNLPARRTSKTAQDLPNPAPSYAALRSMHAYALKYVIARLRWDQTNNMYLPGQDGVWNHDQVIHELEDELKNVEDAQETLDQWPEVFAPVWFPEPHGPKTKEQDAEIKKLEERKEAIIDAKLHEAFPWIKQIFIGPMTKKQAANDKLLREQLRGGFFDNMSFLLPSENKRKALEHNQKKAAAPRKNYEQRRMEKERAKVAAYLEANPQAPRQVAGTATSTPAPAPTSAKPIGPLTKDQALAALPKQGPASKDQVLHEVQRRQRQMILGWLHKPWNKYDEEASGLIEKLALMARDRLGEQKKAAEKTGEKVGERVGDEKAAETKKEAAEEVNKEAKVEVK</sequence>
<dbReference type="Proteomes" id="UP000322245">
    <property type="component" value="Unassembled WGS sequence"/>
</dbReference>
<keyword evidence="4" id="KW-1185">Reference proteome</keyword>
<dbReference type="EMBL" id="NIDF01000265">
    <property type="protein sequence ID" value="TYJ51339.1"/>
    <property type="molecule type" value="Genomic_DNA"/>
</dbReference>
<gene>
    <name evidence="3" type="ORF">B9479_008094</name>
</gene>
<feature type="region of interest" description="Disordered" evidence="2">
    <location>
        <begin position="32"/>
        <end position="51"/>
    </location>
</feature>
<organism evidence="3 4">
    <name type="scientific">Cryptococcus floricola</name>
    <dbReference type="NCBI Taxonomy" id="2591691"/>
    <lineage>
        <taxon>Eukaryota</taxon>
        <taxon>Fungi</taxon>
        <taxon>Dikarya</taxon>
        <taxon>Basidiomycota</taxon>
        <taxon>Agaricomycotina</taxon>
        <taxon>Tremellomycetes</taxon>
        <taxon>Tremellales</taxon>
        <taxon>Cryptococcaceae</taxon>
        <taxon>Cryptococcus</taxon>
    </lineage>
</organism>
<evidence type="ECO:0000313" key="3">
    <source>
        <dbReference type="EMBL" id="TYJ51339.1"/>
    </source>
</evidence>
<evidence type="ECO:0000256" key="2">
    <source>
        <dbReference type="SAM" id="MobiDB-lite"/>
    </source>
</evidence>
<accession>A0A5D3ALT2</accession>